<dbReference type="Pfam" id="PF02538">
    <property type="entry name" value="Hydantoinase_B"/>
    <property type="match status" value="1"/>
</dbReference>
<evidence type="ECO:0000259" key="4">
    <source>
        <dbReference type="Pfam" id="PF05378"/>
    </source>
</evidence>
<dbReference type="PANTHER" id="PTHR11365">
    <property type="entry name" value="5-OXOPROLINASE RELATED"/>
    <property type="match status" value="1"/>
</dbReference>
<protein>
    <submittedName>
        <fullName evidence="6">Acetophenone carboxylase gamma subunit</fullName>
        <ecNumber evidence="6">6.4.1.8</ecNumber>
    </submittedName>
</protein>
<dbReference type="RefSeq" id="WP_144995631.1">
    <property type="nucleotide sequence ID" value="NZ_CP036281.1"/>
</dbReference>
<keyword evidence="6" id="KW-0436">Ligase</keyword>
<sequence length="1288" mass="139626">MKPVPNAAGTGREMLEFWIDVGGTFTDVLMREPKGRIHTFKTLSSGITRGSIFTQIDSQQFVDPLRQNDPSQFWIGYEIKLFDESGTLLKSSTVTGYDSSTGQISLADSILESAVTGLTYELTAGEESPVLSIRYLLGLKLDEKIPPVIVKLGTTRGTNALLTRSGARTAFITTEGFRDILLIGNQDRPRLFDLKIEKPEPLFESVVEVKERMTVEGEVLISPNLEAIRRELESLKSTGIESIAICLLHAFANSEHEEMVESVAREIGFRNITRSSQLSPLIKIISRGDTTVVDAYLNPVLQNYVSRLRSRLGDSRIQLMTSAGGLVDADHFSGKDSILSGPAGGVVGFSEVGKQAGFAKSIGFDMGGTSTDVSRFDGVFEREFETRKAGVRIVAPMLAIETVAAGGGSICDFDGVKLHVGPASAGADPGPACYGAGGPLTVTDVNLYLGKILPQYFPFQLNQEIVGIKLQEICDRITASPLGKNYTPEELAEGFQQIANANMVRAIRNISVAKGYDPAEYALISFGGAGGQHACAMARSLGMRDIVIHPYAGILSAYGIGLSDVRQFAERSLLSLYDNDFESTLDSLFAELEHEATAQVLAEGVREEQLQSPIRSLELRYCGVDSTIVVTCSEGDGDYKKQYGQLHQQRYGYQHRERDVEVVTARVEVIGRMPRPEWPVQLESTGELTSSERTPVLFAGKWETTSIYHRRELKPGNQIAGPAIVCEPTSTVLIDPGFSARIGQQGELLIKDVSQTTQFQLSAKEVDPVQLEIFNNLFASIAEQMGVTLQKTSCSTNVKERLDFSCAIFTPAGDLVVNAPHIPVHLGAMGETVRHILKDNPEIEPGDVFVTNDPYRGGSHLPDVTVVTPVHDEHSDELLFLTASRAHHAEIGGIVPGSMPPFSTNLAEEGVVIRNFKLVDRGASREAELRALLLSGPHPSRSVEDNLSDVSAQVAANQSGAIQLLDLVERYTQPVVQAYMRFIQEAAAAKMRMALRELPDGIYERTDHQDDGSPVRVKITKQGESAHVDFTGTGPVLQTNLNANRAIVTAAVLYVFRCMIDEDIPLNSGVLEPITINLPECLLSPPEQDRPEDCAAIVGGNVETSQKVVDILLGALGLAAASQGTMNNLTFGDDSFGYYETICGGSGATSDAAGTDAVHTHMTNTRMTDPEVFERRYPVRLWEFSVRTGSGGAGRFPGGDGITRRIEFLRSLKVSMLSERRGEYLPFGLEGGSPGAKGINTLLKASEQKTGEENQTDLGGKFAIEVEPGDQLLIETPGGGGYFFAEDG</sequence>
<dbReference type="KEGG" id="plon:Pla110_20670"/>
<comment type="similarity">
    <text evidence="1">Belongs to the oxoprolinase family.</text>
</comment>
<dbReference type="Pfam" id="PF05378">
    <property type="entry name" value="Hydant_A_N"/>
    <property type="match status" value="2"/>
</dbReference>
<dbReference type="EC" id="6.4.1.8" evidence="6"/>
<dbReference type="OrthoDB" id="9768323at2"/>
<feature type="domain" description="Hydantoinase A/oxoprolinase" evidence="2">
    <location>
        <begin position="287"/>
        <end position="567"/>
    </location>
</feature>
<keyword evidence="7" id="KW-1185">Reference proteome</keyword>
<dbReference type="Proteomes" id="UP000317178">
    <property type="component" value="Chromosome"/>
</dbReference>
<reference evidence="6 7" key="1">
    <citation type="submission" date="2019-02" db="EMBL/GenBank/DDBJ databases">
        <title>Deep-cultivation of Planctomycetes and their phenomic and genomic characterization uncovers novel biology.</title>
        <authorList>
            <person name="Wiegand S."/>
            <person name="Jogler M."/>
            <person name="Boedeker C."/>
            <person name="Pinto D."/>
            <person name="Vollmers J."/>
            <person name="Rivas-Marin E."/>
            <person name="Kohn T."/>
            <person name="Peeters S.H."/>
            <person name="Heuer A."/>
            <person name="Rast P."/>
            <person name="Oberbeckmann S."/>
            <person name="Bunk B."/>
            <person name="Jeske O."/>
            <person name="Meyerdierks A."/>
            <person name="Storesund J.E."/>
            <person name="Kallscheuer N."/>
            <person name="Luecker S."/>
            <person name="Lage O.M."/>
            <person name="Pohl T."/>
            <person name="Merkel B.J."/>
            <person name="Hornburger P."/>
            <person name="Mueller R.-W."/>
            <person name="Bruemmer F."/>
            <person name="Labrenz M."/>
            <person name="Spormann A.M."/>
            <person name="Op den Camp H."/>
            <person name="Overmann J."/>
            <person name="Amann R."/>
            <person name="Jetten M.S.M."/>
            <person name="Mascher T."/>
            <person name="Medema M.H."/>
            <person name="Devos D.P."/>
            <person name="Kaster A.-K."/>
            <person name="Ovreas L."/>
            <person name="Rohde M."/>
            <person name="Galperin M.Y."/>
            <person name="Jogler C."/>
        </authorList>
    </citation>
    <scope>NUCLEOTIDE SEQUENCE [LARGE SCALE GENOMIC DNA]</scope>
    <source>
        <strain evidence="6 7">Pla110</strain>
    </source>
</reference>
<dbReference type="GO" id="GO:0016874">
    <property type="term" value="F:ligase activity"/>
    <property type="evidence" value="ECO:0007669"/>
    <property type="project" value="UniProtKB-KW"/>
</dbReference>
<feature type="domain" description="Hydantoinase B/oxoprolinase" evidence="3">
    <location>
        <begin position="767"/>
        <end position="1282"/>
    </location>
</feature>
<evidence type="ECO:0000259" key="5">
    <source>
        <dbReference type="Pfam" id="PF19278"/>
    </source>
</evidence>
<evidence type="ECO:0000256" key="1">
    <source>
        <dbReference type="ARBA" id="ARBA00010403"/>
    </source>
</evidence>
<accession>A0A518CM77</accession>
<dbReference type="PANTHER" id="PTHR11365:SF23">
    <property type="entry name" value="HYPOTHETICAL 5-OXOPROLINASE (EUROFUNG)-RELATED"/>
    <property type="match status" value="1"/>
</dbReference>
<evidence type="ECO:0000259" key="2">
    <source>
        <dbReference type="Pfam" id="PF01968"/>
    </source>
</evidence>
<dbReference type="InterPro" id="IPR049517">
    <property type="entry name" value="ACX-like_C"/>
</dbReference>
<proteinExistence type="inferred from homology"/>
<dbReference type="GO" id="GO:0017168">
    <property type="term" value="F:5-oxoprolinase (ATP-hydrolyzing) activity"/>
    <property type="evidence" value="ECO:0007669"/>
    <property type="project" value="TreeGrafter"/>
</dbReference>
<feature type="domain" description="Acetophenone carboxylase-like C-terminal" evidence="5">
    <location>
        <begin position="583"/>
        <end position="743"/>
    </location>
</feature>
<dbReference type="GO" id="GO:0005829">
    <property type="term" value="C:cytosol"/>
    <property type="evidence" value="ECO:0007669"/>
    <property type="project" value="TreeGrafter"/>
</dbReference>
<organism evidence="6 7">
    <name type="scientific">Polystyrenella longa</name>
    <dbReference type="NCBI Taxonomy" id="2528007"/>
    <lineage>
        <taxon>Bacteria</taxon>
        <taxon>Pseudomonadati</taxon>
        <taxon>Planctomycetota</taxon>
        <taxon>Planctomycetia</taxon>
        <taxon>Planctomycetales</taxon>
        <taxon>Planctomycetaceae</taxon>
        <taxon>Polystyrenella</taxon>
    </lineage>
</organism>
<dbReference type="GO" id="GO:0006749">
    <property type="term" value="P:glutathione metabolic process"/>
    <property type="evidence" value="ECO:0007669"/>
    <property type="project" value="TreeGrafter"/>
</dbReference>
<evidence type="ECO:0000313" key="7">
    <source>
        <dbReference type="Proteomes" id="UP000317178"/>
    </source>
</evidence>
<dbReference type="InterPro" id="IPR008040">
    <property type="entry name" value="Hydant_A_N"/>
</dbReference>
<evidence type="ECO:0000313" key="6">
    <source>
        <dbReference type="EMBL" id="QDU80340.1"/>
    </source>
</evidence>
<feature type="domain" description="Hydantoinase/oxoprolinase N-terminal" evidence="4">
    <location>
        <begin position="126"/>
        <end position="268"/>
    </location>
</feature>
<dbReference type="Pfam" id="PF01968">
    <property type="entry name" value="Hydantoinase_A"/>
    <property type="match status" value="1"/>
</dbReference>
<dbReference type="InterPro" id="IPR045079">
    <property type="entry name" value="Oxoprolinase-like"/>
</dbReference>
<dbReference type="Pfam" id="PF19278">
    <property type="entry name" value="Hydant_A_C"/>
    <property type="match status" value="1"/>
</dbReference>
<gene>
    <name evidence="6" type="primary">apc3</name>
    <name evidence="6" type="ORF">Pla110_20670</name>
</gene>
<evidence type="ECO:0000259" key="3">
    <source>
        <dbReference type="Pfam" id="PF02538"/>
    </source>
</evidence>
<dbReference type="EMBL" id="CP036281">
    <property type="protein sequence ID" value="QDU80340.1"/>
    <property type="molecule type" value="Genomic_DNA"/>
</dbReference>
<feature type="domain" description="Hydantoinase/oxoprolinase N-terminal" evidence="4">
    <location>
        <begin position="17"/>
        <end position="45"/>
    </location>
</feature>
<dbReference type="InterPro" id="IPR002821">
    <property type="entry name" value="Hydantoinase_A"/>
</dbReference>
<dbReference type="InterPro" id="IPR003692">
    <property type="entry name" value="Hydantoinase_B"/>
</dbReference>
<name>A0A518CM77_9PLAN</name>